<dbReference type="PANTHER" id="PTHR33221:SF5">
    <property type="entry name" value="HTH-TYPE TRANSCRIPTIONAL REGULATOR ISCR"/>
    <property type="match status" value="1"/>
</dbReference>
<dbReference type="GO" id="GO:0003677">
    <property type="term" value="F:DNA binding"/>
    <property type="evidence" value="ECO:0007669"/>
    <property type="project" value="UniProtKB-KW"/>
</dbReference>
<evidence type="ECO:0000256" key="1">
    <source>
        <dbReference type="ARBA" id="ARBA00023125"/>
    </source>
</evidence>
<dbReference type="PANTHER" id="PTHR33221">
    <property type="entry name" value="WINGED HELIX-TURN-HELIX TRANSCRIPTIONAL REGULATOR, RRF2 FAMILY"/>
    <property type="match status" value="1"/>
</dbReference>
<keyword evidence="3" id="KW-1185">Reference proteome</keyword>
<keyword evidence="1" id="KW-0238">DNA-binding</keyword>
<dbReference type="AlphaFoldDB" id="A0A6N7VPU5"/>
<sequence length="135" mass="15144">MKLSTRGRYGLRAVHYLAENEDKGYISVSDISNALKLPDNYLEQLIRILKNNNIVVSARGARGGYKLSRNSSEITVGDVLRVLEGEMTSSQCVANRTNCDNEECEAYYVFTKIDKAINNAVNSITIQDMVNEKFD</sequence>
<evidence type="ECO:0000313" key="3">
    <source>
        <dbReference type="Proteomes" id="UP000441925"/>
    </source>
</evidence>
<protein>
    <submittedName>
        <fullName evidence="2">Rrf2 family transcriptional regulator</fullName>
    </submittedName>
</protein>
<dbReference type="InterPro" id="IPR036388">
    <property type="entry name" value="WH-like_DNA-bd_sf"/>
</dbReference>
<evidence type="ECO:0000313" key="2">
    <source>
        <dbReference type="EMBL" id="MSS76902.1"/>
    </source>
</evidence>
<dbReference type="Pfam" id="PF02082">
    <property type="entry name" value="Rrf2"/>
    <property type="match status" value="1"/>
</dbReference>
<dbReference type="Proteomes" id="UP000441925">
    <property type="component" value="Unassembled WGS sequence"/>
</dbReference>
<reference evidence="2 3" key="1">
    <citation type="submission" date="2019-08" db="EMBL/GenBank/DDBJ databases">
        <title>In-depth cultivation of the pig gut microbiome towards novel bacterial diversity and tailored functional studies.</title>
        <authorList>
            <person name="Wylensek D."/>
            <person name="Hitch T.C.A."/>
            <person name="Clavel T."/>
        </authorList>
    </citation>
    <scope>NUCLEOTIDE SEQUENCE [LARGE SCALE GENOMIC DNA]</scope>
    <source>
        <strain evidence="2 3">WCA-380-WT-2B</strain>
    </source>
</reference>
<dbReference type="NCBIfam" id="TIGR00738">
    <property type="entry name" value="rrf2_super"/>
    <property type="match status" value="1"/>
</dbReference>
<dbReference type="PROSITE" id="PS51197">
    <property type="entry name" value="HTH_RRF2_2"/>
    <property type="match status" value="1"/>
</dbReference>
<dbReference type="SUPFAM" id="SSF46785">
    <property type="entry name" value="Winged helix' DNA-binding domain"/>
    <property type="match status" value="1"/>
</dbReference>
<dbReference type="Gene3D" id="1.10.10.10">
    <property type="entry name" value="Winged helix-like DNA-binding domain superfamily/Winged helix DNA-binding domain"/>
    <property type="match status" value="1"/>
</dbReference>
<proteinExistence type="predicted"/>
<dbReference type="RefSeq" id="WP_154538758.1">
    <property type="nucleotide sequence ID" value="NZ_JAXDSU010000003.1"/>
</dbReference>
<dbReference type="InterPro" id="IPR000944">
    <property type="entry name" value="Tscrpt_reg_Rrf2"/>
</dbReference>
<organism evidence="2 3">
    <name type="scientific">Anaerococcus porci</name>
    <dbReference type="NCBI Taxonomy" id="2652269"/>
    <lineage>
        <taxon>Bacteria</taxon>
        <taxon>Bacillati</taxon>
        <taxon>Bacillota</taxon>
        <taxon>Tissierellia</taxon>
        <taxon>Tissierellales</taxon>
        <taxon>Peptoniphilaceae</taxon>
        <taxon>Anaerococcus</taxon>
    </lineage>
</organism>
<comment type="caution">
    <text evidence="2">The sequence shown here is derived from an EMBL/GenBank/DDBJ whole genome shotgun (WGS) entry which is preliminary data.</text>
</comment>
<accession>A0A6N7VPU5</accession>
<dbReference type="GO" id="GO:0003700">
    <property type="term" value="F:DNA-binding transcription factor activity"/>
    <property type="evidence" value="ECO:0007669"/>
    <property type="project" value="TreeGrafter"/>
</dbReference>
<dbReference type="InterPro" id="IPR036390">
    <property type="entry name" value="WH_DNA-bd_sf"/>
</dbReference>
<name>A0A6N7VPU5_9FIRM</name>
<dbReference type="EMBL" id="VULQ01000001">
    <property type="protein sequence ID" value="MSS76902.1"/>
    <property type="molecule type" value="Genomic_DNA"/>
</dbReference>
<gene>
    <name evidence="2" type="ORF">FYJ26_00365</name>
</gene>
<dbReference type="GO" id="GO:0005829">
    <property type="term" value="C:cytosol"/>
    <property type="evidence" value="ECO:0007669"/>
    <property type="project" value="TreeGrafter"/>
</dbReference>